<organism evidence="2">
    <name type="scientific">Oryza sativa subsp. japonica</name>
    <name type="common">Rice</name>
    <dbReference type="NCBI Taxonomy" id="39947"/>
    <lineage>
        <taxon>Eukaryota</taxon>
        <taxon>Viridiplantae</taxon>
        <taxon>Streptophyta</taxon>
        <taxon>Embryophyta</taxon>
        <taxon>Tracheophyta</taxon>
        <taxon>Spermatophyta</taxon>
        <taxon>Magnoliopsida</taxon>
        <taxon>Liliopsida</taxon>
        <taxon>Poales</taxon>
        <taxon>Poaceae</taxon>
        <taxon>BOP clade</taxon>
        <taxon>Oryzoideae</taxon>
        <taxon>Oryzeae</taxon>
        <taxon>Oryzinae</taxon>
        <taxon>Oryza</taxon>
        <taxon>Oryza sativa</taxon>
    </lineage>
</organism>
<evidence type="ECO:0000313" key="1">
    <source>
        <dbReference type="EMBL" id="BAD68042.1"/>
    </source>
</evidence>
<reference evidence="3" key="3">
    <citation type="journal article" date="2008" name="Nucleic Acids Res.">
        <title>The rice annotation project database (RAP-DB): 2008 update.</title>
        <authorList>
            <consortium name="The rice annotation project (RAP)"/>
        </authorList>
    </citation>
    <scope>GENOME REANNOTATION</scope>
    <source>
        <strain evidence="3">cv. Nipponbare</strain>
    </source>
</reference>
<reference evidence="3" key="2">
    <citation type="journal article" date="2005" name="Nature">
        <title>The map-based sequence of the rice genome.</title>
        <authorList>
            <consortium name="International rice genome sequencing project (IRGSP)"/>
            <person name="Matsumoto T."/>
            <person name="Wu J."/>
            <person name="Kanamori H."/>
            <person name="Katayose Y."/>
            <person name="Fujisawa M."/>
            <person name="Namiki N."/>
            <person name="Mizuno H."/>
            <person name="Yamamoto K."/>
            <person name="Antonio B.A."/>
            <person name="Baba T."/>
            <person name="Sakata K."/>
            <person name="Nagamura Y."/>
            <person name="Aoki H."/>
            <person name="Arikawa K."/>
            <person name="Arita K."/>
            <person name="Bito T."/>
            <person name="Chiden Y."/>
            <person name="Fujitsuka N."/>
            <person name="Fukunaka R."/>
            <person name="Hamada M."/>
            <person name="Harada C."/>
            <person name="Hayashi A."/>
            <person name="Hijishita S."/>
            <person name="Honda M."/>
            <person name="Hosokawa S."/>
            <person name="Ichikawa Y."/>
            <person name="Idonuma A."/>
            <person name="Iijima M."/>
            <person name="Ikeda M."/>
            <person name="Ikeno M."/>
            <person name="Ito K."/>
            <person name="Ito S."/>
            <person name="Ito T."/>
            <person name="Ito Y."/>
            <person name="Ito Y."/>
            <person name="Iwabuchi A."/>
            <person name="Kamiya K."/>
            <person name="Karasawa W."/>
            <person name="Kurita K."/>
            <person name="Katagiri S."/>
            <person name="Kikuta A."/>
            <person name="Kobayashi H."/>
            <person name="Kobayashi N."/>
            <person name="Machita K."/>
            <person name="Maehara T."/>
            <person name="Masukawa M."/>
            <person name="Mizubayashi T."/>
            <person name="Mukai Y."/>
            <person name="Nagasaki H."/>
            <person name="Nagata Y."/>
            <person name="Naito S."/>
            <person name="Nakashima M."/>
            <person name="Nakama Y."/>
            <person name="Nakamichi Y."/>
            <person name="Nakamura M."/>
            <person name="Meguro A."/>
            <person name="Negishi M."/>
            <person name="Ohta I."/>
            <person name="Ohta T."/>
            <person name="Okamoto M."/>
            <person name="Ono N."/>
            <person name="Saji S."/>
            <person name="Sakaguchi M."/>
            <person name="Sakai K."/>
            <person name="Shibata M."/>
            <person name="Shimokawa T."/>
            <person name="Song J."/>
            <person name="Takazaki Y."/>
            <person name="Terasawa K."/>
            <person name="Tsugane M."/>
            <person name="Tsuji K."/>
            <person name="Ueda S."/>
            <person name="Waki K."/>
            <person name="Yamagata H."/>
            <person name="Yamamoto M."/>
            <person name="Yamamoto S."/>
            <person name="Yamane H."/>
            <person name="Yoshiki S."/>
            <person name="Yoshihara R."/>
            <person name="Yukawa K."/>
            <person name="Zhong H."/>
            <person name="Yano M."/>
            <person name="Yuan Q."/>
            <person name="Ouyang S."/>
            <person name="Liu J."/>
            <person name="Jones K.M."/>
            <person name="Gansberger K."/>
            <person name="Moffat K."/>
            <person name="Hill J."/>
            <person name="Bera J."/>
            <person name="Fadrosh D."/>
            <person name="Jin S."/>
            <person name="Johri S."/>
            <person name="Kim M."/>
            <person name="Overton L."/>
            <person name="Reardon M."/>
            <person name="Tsitrin T."/>
            <person name="Vuong H."/>
            <person name="Weaver B."/>
            <person name="Ciecko A."/>
            <person name="Tallon L."/>
            <person name="Jackson J."/>
            <person name="Pai G."/>
            <person name="Aken S.V."/>
            <person name="Utterback T."/>
            <person name="Reidmuller S."/>
            <person name="Feldblyum T."/>
            <person name="Hsiao J."/>
            <person name="Zismann V."/>
            <person name="Iobst S."/>
            <person name="de Vazeille A.R."/>
            <person name="Buell C.R."/>
            <person name="Ying K."/>
            <person name="Li Y."/>
            <person name="Lu T."/>
            <person name="Huang Y."/>
            <person name="Zhao Q."/>
            <person name="Feng Q."/>
            <person name="Zhang L."/>
            <person name="Zhu J."/>
            <person name="Weng Q."/>
            <person name="Mu J."/>
            <person name="Lu Y."/>
            <person name="Fan D."/>
            <person name="Liu Y."/>
            <person name="Guan J."/>
            <person name="Zhang Y."/>
            <person name="Yu S."/>
            <person name="Liu X."/>
            <person name="Zhang Y."/>
            <person name="Hong G."/>
            <person name="Han B."/>
            <person name="Choisne N."/>
            <person name="Demange N."/>
            <person name="Orjeda G."/>
            <person name="Samain S."/>
            <person name="Cattolico L."/>
            <person name="Pelletier E."/>
            <person name="Couloux A."/>
            <person name="Segurens B."/>
            <person name="Wincker P."/>
            <person name="D'Hont A."/>
            <person name="Scarpelli C."/>
            <person name="Weissenbach J."/>
            <person name="Salanoubat M."/>
            <person name="Quetier F."/>
            <person name="Yu Y."/>
            <person name="Kim H.R."/>
            <person name="Rambo T."/>
            <person name="Currie J."/>
            <person name="Collura K."/>
            <person name="Luo M."/>
            <person name="Yang T."/>
            <person name="Ammiraju J.S.S."/>
            <person name="Engler F."/>
            <person name="Soderlund C."/>
            <person name="Wing R.A."/>
            <person name="Palmer L.E."/>
            <person name="de la Bastide M."/>
            <person name="Spiegel L."/>
            <person name="Nascimento L."/>
            <person name="Zutavern T."/>
            <person name="O'Shaughnessy A."/>
            <person name="Dike S."/>
            <person name="Dedhia N."/>
            <person name="Preston R."/>
            <person name="Balija V."/>
            <person name="McCombie W.R."/>
            <person name="Chow T."/>
            <person name="Chen H."/>
            <person name="Chung M."/>
            <person name="Chen C."/>
            <person name="Shaw J."/>
            <person name="Wu H."/>
            <person name="Hsiao K."/>
            <person name="Chao Y."/>
            <person name="Chu M."/>
            <person name="Cheng C."/>
            <person name="Hour A."/>
            <person name="Lee P."/>
            <person name="Lin S."/>
            <person name="Lin Y."/>
            <person name="Liou J."/>
            <person name="Liu S."/>
            <person name="Hsing Y."/>
            <person name="Raghuvanshi S."/>
            <person name="Mohanty A."/>
            <person name="Bharti A.K."/>
            <person name="Gaur A."/>
            <person name="Gupta V."/>
            <person name="Kumar D."/>
            <person name="Ravi V."/>
            <person name="Vij S."/>
            <person name="Kapur A."/>
            <person name="Khurana P."/>
            <person name="Khurana P."/>
            <person name="Khurana J.P."/>
            <person name="Tyagi A.K."/>
            <person name="Gaikwad K."/>
            <person name="Singh A."/>
            <person name="Dalal V."/>
            <person name="Srivastava S."/>
            <person name="Dixit A."/>
            <person name="Pal A.K."/>
            <person name="Ghazi I.A."/>
            <person name="Yadav M."/>
            <person name="Pandit A."/>
            <person name="Bhargava A."/>
            <person name="Sureshbabu K."/>
            <person name="Batra K."/>
            <person name="Sharma T.R."/>
            <person name="Mohapatra T."/>
            <person name="Singh N.K."/>
            <person name="Messing J."/>
            <person name="Nelson A.B."/>
            <person name="Fuks G."/>
            <person name="Kavchok S."/>
            <person name="Keizer G."/>
            <person name="Linton E."/>
            <person name="Llaca V."/>
            <person name="Song R."/>
            <person name="Tanyolac B."/>
            <person name="Young S."/>
            <person name="Ho-Il K."/>
            <person name="Hahn J.H."/>
            <person name="Sangsakoo G."/>
            <person name="Vanavichit A."/>
            <person name="de Mattos Luiz.A.T."/>
            <person name="Zimmer P.D."/>
            <person name="Malone G."/>
            <person name="Dellagostin O."/>
            <person name="de Oliveira A.C."/>
            <person name="Bevan M."/>
            <person name="Bancroft I."/>
            <person name="Minx P."/>
            <person name="Cordum H."/>
            <person name="Wilson R."/>
            <person name="Cheng Z."/>
            <person name="Jin W."/>
            <person name="Jiang J."/>
            <person name="Leong S.A."/>
            <person name="Iwama H."/>
            <person name="Gojobori T."/>
            <person name="Itoh T."/>
            <person name="Niimura Y."/>
            <person name="Fujii Y."/>
            <person name="Habara T."/>
            <person name="Sakai H."/>
            <person name="Sato Y."/>
            <person name="Wilson G."/>
            <person name="Kumar K."/>
            <person name="McCouch S."/>
            <person name="Juretic N."/>
            <person name="Hoen D."/>
            <person name="Wright S."/>
            <person name="Bruskiewich R."/>
            <person name="Bureau T."/>
            <person name="Miyao A."/>
            <person name="Hirochika H."/>
            <person name="Nishikawa T."/>
            <person name="Kadowaki K."/>
            <person name="Sugiura M."/>
            <person name="Burr B."/>
            <person name="Sasaki T."/>
        </authorList>
    </citation>
    <scope>NUCLEOTIDE SEQUENCE [LARGE SCALE GENOMIC DNA]</scope>
    <source>
        <strain evidence="3">cv. Nipponbare</strain>
    </source>
</reference>
<accession>Q5VR35</accession>
<protein>
    <submittedName>
        <fullName evidence="2">Uncharacterized protein</fullName>
    </submittedName>
</protein>
<proteinExistence type="predicted"/>
<dbReference type="EMBL" id="AP003118">
    <property type="protein sequence ID" value="BAD68090.1"/>
    <property type="molecule type" value="Genomic_DNA"/>
</dbReference>
<dbReference type="Proteomes" id="UP000000763">
    <property type="component" value="Chromosome 1"/>
</dbReference>
<sequence>MAQLPFSVVENATLRTFLAKCSRSMPPSLAPLPLPPAPVVATVGVGSRFLIGSSSFAPDP</sequence>
<evidence type="ECO:0000313" key="2">
    <source>
        <dbReference type="EMBL" id="BAD68090.1"/>
    </source>
</evidence>
<dbReference type="EMBL" id="AP003047">
    <property type="protein sequence ID" value="BAD68042.1"/>
    <property type="molecule type" value="Genomic_DNA"/>
</dbReference>
<dbReference type="AlphaFoldDB" id="Q5VR35"/>
<evidence type="ECO:0000313" key="3">
    <source>
        <dbReference type="Proteomes" id="UP000000763"/>
    </source>
</evidence>
<dbReference type="Proteomes" id="UP000817658">
    <property type="component" value="Chromosome 1"/>
</dbReference>
<gene>
    <name evidence="2" type="ORF">OJ1174_D05.25</name>
    <name evidence="1" type="ORF">P0666G04.13</name>
</gene>
<name>Q5VR35_ORYSJ</name>
<reference evidence="2" key="1">
    <citation type="journal article" date="2002" name="Nature">
        <title>The genome sequence and structure of rice chromosome 1.</title>
        <authorList>
            <person name="Sasaki T."/>
            <person name="Matsumoto T."/>
            <person name="Yamamoto K."/>
            <person name="Sakata K."/>
            <person name="Baba T."/>
            <person name="Katayose Y."/>
            <person name="Wu J."/>
            <person name="Niimura Y."/>
            <person name="Cheng Z."/>
            <person name="Nagamura Y."/>
            <person name="Antonio B.A."/>
            <person name="Kanamori H."/>
            <person name="Hosokawa S."/>
            <person name="Masukawa M."/>
            <person name="Arikawa K."/>
            <person name="Chiden Y."/>
            <person name="Hayashi M."/>
            <person name="Okamoto M."/>
            <person name="Ando T."/>
            <person name="Aoki H."/>
            <person name="Arita K."/>
            <person name="Hamada M."/>
            <person name="Harada C."/>
            <person name="Hijishita S."/>
            <person name="Honda M."/>
            <person name="Ichikawa Y."/>
            <person name="Idonuma A."/>
            <person name="Iijima M."/>
            <person name="Ikeda M."/>
            <person name="Ikeno M."/>
            <person name="Itoh S."/>
            <person name="Itoh T."/>
            <person name="Itoh Y."/>
            <person name="Itoh Y."/>
            <person name="Iwabuchi A."/>
            <person name="Kamiya K."/>
            <person name="Karasawa W."/>
            <person name="Katagiri S."/>
            <person name="Kikuta A."/>
            <person name="Kobayashi N."/>
            <person name="Kono I."/>
            <person name="Machita K."/>
            <person name="Maehara T."/>
            <person name="Mizuno H."/>
            <person name="Mizubayashi T."/>
            <person name="Mukai Y."/>
            <person name="Nagasaki H."/>
            <person name="Nakashima M."/>
            <person name="Nakama Y."/>
            <person name="Nakamichi Y."/>
            <person name="Nakamura M."/>
            <person name="Namiki N."/>
            <person name="Negishi M."/>
            <person name="Ohta I."/>
            <person name="Ono N."/>
            <person name="Saji S."/>
            <person name="Sakai K."/>
            <person name="Shibata M."/>
            <person name="Shimokawa T."/>
            <person name="Shomura A."/>
            <person name="Song J."/>
            <person name="Takazaki Y."/>
            <person name="Terasawa K."/>
            <person name="Tsuji K."/>
            <person name="Waki K."/>
            <person name="Yamagata H."/>
            <person name="Yamane H."/>
            <person name="Yoshiki S."/>
            <person name="Yoshihara R."/>
            <person name="Yukawa K."/>
            <person name="Zhong H."/>
            <person name="Iwama H."/>
            <person name="Endo T."/>
            <person name="Ito H."/>
            <person name="Hahn J.H."/>
            <person name="Kim H.I."/>
            <person name="Eun M.Y."/>
            <person name="Yano M."/>
            <person name="Jiang J."/>
            <person name="Gojobori T."/>
        </authorList>
    </citation>
    <scope>NUCLEOTIDE SEQUENCE</scope>
</reference>